<evidence type="ECO:0000259" key="2">
    <source>
        <dbReference type="Pfam" id="PF02698"/>
    </source>
</evidence>
<dbReference type="InterPro" id="IPR003848">
    <property type="entry name" value="DUF218"/>
</dbReference>
<reference evidence="3 4" key="1">
    <citation type="submission" date="2016-11" db="EMBL/GenBank/DDBJ databases">
        <title>Mixed transmission modes and dynamic genome evolution in an obligate animal-bacterial symbiosis.</title>
        <authorList>
            <person name="Russell S.L."/>
            <person name="Corbett-Detig R.B."/>
            <person name="Cavanaugh C.M."/>
        </authorList>
    </citation>
    <scope>NUCLEOTIDE SEQUENCE [LARGE SCALE GENOMIC DNA]</scope>
    <source>
        <strain evidence="3">MA-KB16</strain>
    </source>
</reference>
<dbReference type="RefSeq" id="WP_078453616.1">
    <property type="nucleotide sequence ID" value="NZ_MPNX01000029.1"/>
</dbReference>
<dbReference type="AlphaFoldDB" id="A0A1T2JH06"/>
<dbReference type="GO" id="GO:0005886">
    <property type="term" value="C:plasma membrane"/>
    <property type="evidence" value="ECO:0007669"/>
    <property type="project" value="TreeGrafter"/>
</dbReference>
<dbReference type="Pfam" id="PF02698">
    <property type="entry name" value="DUF218"/>
    <property type="match status" value="1"/>
</dbReference>
<dbReference type="EMBL" id="MPNX01000029">
    <property type="protein sequence ID" value="OOY33918.1"/>
    <property type="molecule type" value="Genomic_DNA"/>
</dbReference>
<dbReference type="GO" id="GO:0043164">
    <property type="term" value="P:Gram-negative-bacterium-type cell wall biogenesis"/>
    <property type="evidence" value="ECO:0007669"/>
    <property type="project" value="TreeGrafter"/>
</dbReference>
<gene>
    <name evidence="3" type="ORF">BOV88_12780</name>
</gene>
<dbReference type="InterPro" id="IPR051599">
    <property type="entry name" value="Cell_Envelope_Assoc"/>
</dbReference>
<keyword evidence="1" id="KW-0472">Membrane</keyword>
<accession>A0A1T2JH06</accession>
<dbReference type="Gene3D" id="3.40.50.620">
    <property type="entry name" value="HUPs"/>
    <property type="match status" value="1"/>
</dbReference>
<organism evidence="3 4">
    <name type="scientific">Solemya velum gill symbiont</name>
    <dbReference type="NCBI Taxonomy" id="2340"/>
    <lineage>
        <taxon>Bacteria</taxon>
        <taxon>Pseudomonadati</taxon>
        <taxon>Pseudomonadota</taxon>
        <taxon>Gammaproteobacteria</taxon>
        <taxon>sulfur-oxidizing symbionts</taxon>
    </lineage>
</organism>
<dbReference type="Proteomes" id="UP000190962">
    <property type="component" value="Unassembled WGS sequence"/>
</dbReference>
<keyword evidence="1" id="KW-1133">Transmembrane helix</keyword>
<evidence type="ECO:0000313" key="4">
    <source>
        <dbReference type="Proteomes" id="UP000190962"/>
    </source>
</evidence>
<proteinExistence type="predicted"/>
<dbReference type="CDD" id="cd06259">
    <property type="entry name" value="YdcF-like"/>
    <property type="match status" value="1"/>
</dbReference>
<comment type="caution">
    <text evidence="3">The sequence shown here is derived from an EMBL/GenBank/DDBJ whole genome shotgun (WGS) entry which is preliminary data.</text>
</comment>
<dbReference type="PANTHER" id="PTHR30336:SF4">
    <property type="entry name" value="ENVELOPE BIOGENESIS FACTOR ELYC"/>
    <property type="match status" value="1"/>
</dbReference>
<protein>
    <recommendedName>
        <fullName evidence="2">DUF218 domain-containing protein</fullName>
    </recommendedName>
</protein>
<dbReference type="InterPro" id="IPR014729">
    <property type="entry name" value="Rossmann-like_a/b/a_fold"/>
</dbReference>
<sequence>MFLIEKTAALLIAPLGFSLLLGLIALLLAMKDWRRGANFFGVVALAWLYIWSTPLASERLLASLERQYPPVPMADLASAPVAVVLGGGIAAPKLPHRLAPDLNDASDRAWYAARLYREGKVKSILLSGGVDSRLGGLAEAESMAIFLRDLGVPKSALILEKASLNTRQNAAQVKETLGKQGIDHILLVTSAAHMPRAIGHFRAQGLRVTPAATDHRAVDANLDVRKLLPDAGALSDSGMAFKEWVGFWVGC</sequence>
<keyword evidence="1" id="KW-0812">Transmembrane</keyword>
<dbReference type="GO" id="GO:0000270">
    <property type="term" value="P:peptidoglycan metabolic process"/>
    <property type="evidence" value="ECO:0007669"/>
    <property type="project" value="TreeGrafter"/>
</dbReference>
<evidence type="ECO:0000313" key="3">
    <source>
        <dbReference type="EMBL" id="OOY33918.1"/>
    </source>
</evidence>
<evidence type="ECO:0000256" key="1">
    <source>
        <dbReference type="SAM" id="Phobius"/>
    </source>
</evidence>
<name>A0A1T2JH06_SOVGS</name>
<feature type="transmembrane region" description="Helical" evidence="1">
    <location>
        <begin position="7"/>
        <end position="30"/>
    </location>
</feature>
<dbReference type="PANTHER" id="PTHR30336">
    <property type="entry name" value="INNER MEMBRANE PROTEIN, PROBABLE PERMEASE"/>
    <property type="match status" value="1"/>
</dbReference>
<feature type="transmembrane region" description="Helical" evidence="1">
    <location>
        <begin position="36"/>
        <end position="56"/>
    </location>
</feature>
<feature type="domain" description="DUF218" evidence="2">
    <location>
        <begin position="81"/>
        <end position="246"/>
    </location>
</feature>